<keyword evidence="6 16" id="KW-0812">Transmembrane</keyword>
<evidence type="ECO:0000256" key="16">
    <source>
        <dbReference type="RuleBase" id="RU362083"/>
    </source>
</evidence>
<evidence type="ECO:0000256" key="8">
    <source>
        <dbReference type="ARBA" id="ARBA00022741"/>
    </source>
</evidence>
<dbReference type="InterPro" id="IPR008250">
    <property type="entry name" value="ATPase_P-typ_transduc_dom_A_sf"/>
</dbReference>
<keyword evidence="8 16" id="KW-0547">Nucleotide-binding</keyword>
<dbReference type="Pfam" id="PF00690">
    <property type="entry name" value="Cation_ATPase_N"/>
    <property type="match status" value="1"/>
</dbReference>
<dbReference type="InterPro" id="IPR036412">
    <property type="entry name" value="HAD-like_sf"/>
</dbReference>
<evidence type="ECO:0000256" key="11">
    <source>
        <dbReference type="ARBA" id="ARBA00022967"/>
    </source>
</evidence>
<dbReference type="SUPFAM" id="SSF81665">
    <property type="entry name" value="Calcium ATPase, transmembrane domain M"/>
    <property type="match status" value="1"/>
</dbReference>
<name>C1MUE1_MICPC</name>
<feature type="domain" description="Cation-transporting P-type ATPase N-terminal" evidence="18">
    <location>
        <begin position="40"/>
        <end position="107"/>
    </location>
</feature>
<feature type="transmembrane region" description="Helical" evidence="16">
    <location>
        <begin position="844"/>
        <end position="863"/>
    </location>
</feature>
<keyword evidence="12 16" id="KW-1133">Transmembrane helix</keyword>
<dbReference type="SMART" id="SM00831">
    <property type="entry name" value="Cation_ATPase_N"/>
    <property type="match status" value="1"/>
</dbReference>
<dbReference type="Proteomes" id="UP000001876">
    <property type="component" value="Unassembled WGS sequence"/>
</dbReference>
<evidence type="ECO:0000256" key="10">
    <source>
        <dbReference type="ARBA" id="ARBA00022842"/>
    </source>
</evidence>
<dbReference type="SUPFAM" id="SSF81653">
    <property type="entry name" value="Calcium ATPase, transduction domain A"/>
    <property type="match status" value="1"/>
</dbReference>
<evidence type="ECO:0000259" key="18">
    <source>
        <dbReference type="SMART" id="SM00831"/>
    </source>
</evidence>
<evidence type="ECO:0000256" key="13">
    <source>
        <dbReference type="ARBA" id="ARBA00023136"/>
    </source>
</evidence>
<dbReference type="GO" id="GO:0016887">
    <property type="term" value="F:ATP hydrolysis activity"/>
    <property type="evidence" value="ECO:0007669"/>
    <property type="project" value="InterPro"/>
</dbReference>
<dbReference type="Pfam" id="PF00702">
    <property type="entry name" value="Hydrolase"/>
    <property type="match status" value="1"/>
</dbReference>
<dbReference type="eggNOG" id="KOG0205">
    <property type="taxonomic scope" value="Eukaryota"/>
</dbReference>
<evidence type="ECO:0000256" key="9">
    <source>
        <dbReference type="ARBA" id="ARBA00022840"/>
    </source>
</evidence>
<comment type="similarity">
    <text evidence="3 16">Belongs to the cation transport ATPase (P-type) (TC 3.A.3) family. Type IIIA subfamily.</text>
</comment>
<dbReference type="GO" id="GO:0120029">
    <property type="term" value="P:proton export across plasma membrane"/>
    <property type="evidence" value="ECO:0007669"/>
    <property type="project" value="UniProtKB-UniRule"/>
</dbReference>
<feature type="transmembrane region" description="Helical" evidence="16">
    <location>
        <begin position="295"/>
        <end position="320"/>
    </location>
</feature>
<dbReference type="PROSITE" id="PS00154">
    <property type="entry name" value="ATPASE_E1_E2"/>
    <property type="match status" value="1"/>
</dbReference>
<evidence type="ECO:0000256" key="15">
    <source>
        <dbReference type="ARBA" id="ARBA00071631"/>
    </source>
</evidence>
<dbReference type="InterPro" id="IPR018303">
    <property type="entry name" value="ATPase_P-typ_P_site"/>
</dbReference>
<dbReference type="OMA" id="TKHTIDC"/>
<keyword evidence="16" id="KW-0406">Ion transport</keyword>
<feature type="region of interest" description="Disordered" evidence="17">
    <location>
        <begin position="1"/>
        <end position="32"/>
    </location>
</feature>
<dbReference type="CDD" id="cd02076">
    <property type="entry name" value="P-type_ATPase_H"/>
    <property type="match status" value="1"/>
</dbReference>
<dbReference type="InterPro" id="IPR004014">
    <property type="entry name" value="ATPase_P-typ_cation-transptr_N"/>
</dbReference>
<feature type="transmembrane region" description="Helical" evidence="16">
    <location>
        <begin position="699"/>
        <end position="722"/>
    </location>
</feature>
<dbReference type="Gene3D" id="3.40.1110.10">
    <property type="entry name" value="Calcium-transporting ATPase, cytoplasmic domain N"/>
    <property type="match status" value="1"/>
</dbReference>
<evidence type="ECO:0000313" key="20">
    <source>
        <dbReference type="Proteomes" id="UP000001876"/>
    </source>
</evidence>
<dbReference type="FunFam" id="3.40.1110.10:FF:000005">
    <property type="entry name" value="Plasma membrane ATPase"/>
    <property type="match status" value="1"/>
</dbReference>
<dbReference type="EC" id="7.1.2.1" evidence="4 16"/>
<dbReference type="InterPro" id="IPR023214">
    <property type="entry name" value="HAD_sf"/>
</dbReference>
<accession>C1MUE1</accession>
<keyword evidence="16" id="KW-0375">Hydrogen ion transport</keyword>
<dbReference type="GO" id="GO:0046872">
    <property type="term" value="F:metal ion binding"/>
    <property type="evidence" value="ECO:0007669"/>
    <property type="project" value="UniProtKB-KW"/>
</dbReference>
<evidence type="ECO:0000256" key="4">
    <source>
        <dbReference type="ARBA" id="ARBA00012476"/>
    </source>
</evidence>
<dbReference type="Gene3D" id="3.40.50.1000">
    <property type="entry name" value="HAD superfamily/HAD-like"/>
    <property type="match status" value="1"/>
</dbReference>
<evidence type="ECO:0000256" key="1">
    <source>
        <dbReference type="ARBA" id="ARBA00003417"/>
    </source>
</evidence>
<protein>
    <recommendedName>
        <fullName evidence="15 16">Plasma membrane ATPase</fullName>
        <ecNumber evidence="4 16">7.1.2.1</ecNumber>
    </recommendedName>
</protein>
<feature type="transmembrane region" description="Helical" evidence="16">
    <location>
        <begin position="734"/>
        <end position="762"/>
    </location>
</feature>
<dbReference type="OrthoDB" id="116380at2759"/>
<dbReference type="InterPro" id="IPR001757">
    <property type="entry name" value="P_typ_ATPase"/>
</dbReference>
<comment type="function">
    <text evidence="1">The plasma membrane ATPase of plants and fungi is a hydrogen ion pump. The proton gradient it generates drives the active transport of nutrients by H(+)-symport. The resulting external acidification and/or internal alkinization may mediate growth responses.</text>
</comment>
<dbReference type="FunFam" id="3.40.50.1000:FF:000211">
    <property type="entry name" value="Plasma membrane ATPase"/>
    <property type="match status" value="1"/>
</dbReference>
<comment type="caution">
    <text evidence="16">Lacks conserved residue(s) required for the propagation of feature annotation.</text>
</comment>
<evidence type="ECO:0000256" key="3">
    <source>
        <dbReference type="ARBA" id="ARBA00008804"/>
    </source>
</evidence>
<keyword evidence="7" id="KW-0479">Metal-binding</keyword>
<dbReference type="RefSeq" id="XP_003059178.1">
    <property type="nucleotide sequence ID" value="XM_003059132.1"/>
</dbReference>
<keyword evidence="11 16" id="KW-1278">Translocase</keyword>
<feature type="transmembrane region" description="Helical" evidence="16">
    <location>
        <begin position="815"/>
        <end position="838"/>
    </location>
</feature>
<comment type="subcellular location">
    <subcellularLocation>
        <location evidence="16">Cell membrane</location>
        <topology evidence="16">Multi-pass membrane protein</topology>
    </subcellularLocation>
    <subcellularLocation>
        <location evidence="2">Membrane</location>
        <topology evidence="2">Multi-pass membrane protein</topology>
    </subcellularLocation>
</comment>
<feature type="transmembrane region" description="Helical" evidence="16">
    <location>
        <begin position="665"/>
        <end position="687"/>
    </location>
</feature>
<comment type="catalytic activity">
    <reaction evidence="14 16">
        <text>ATP + H2O + H(+)(in) = ADP + phosphate + 2 H(+)(out)</text>
        <dbReference type="Rhea" id="RHEA:20852"/>
        <dbReference type="ChEBI" id="CHEBI:15377"/>
        <dbReference type="ChEBI" id="CHEBI:15378"/>
        <dbReference type="ChEBI" id="CHEBI:30616"/>
        <dbReference type="ChEBI" id="CHEBI:43474"/>
        <dbReference type="ChEBI" id="CHEBI:456216"/>
        <dbReference type="EC" id="7.1.2.1"/>
    </reaction>
</comment>
<sequence>MTDDSRIEIERDVKPLLSSGGGDGVGYGSDADPDDERFYCGVDRELLFNTPDDGLTEHEAAARLDRFGPNKLREVKVDIWHKLMMEFVQPMPLMIWAAILIETMQAFINKSADSWIDVFVLLVLQLLNVFVGFFEEMKAGDAIAALRDSLKPEACVKRGGRTYNCDATTLVPGDVICLGAGGAVPADCTLRHGKPIQVDQAALTGESLPVTMSTGSDAKMGSTVTRGEIEATVIATGSQTFFGKTADLVQGVDELGHFEKVLREIMVLLVAVGAIICAIVFLYLVTIGVNFWEVLAFNVVLLVASIPIALRVVCTATLALGCHELAAEKAIVARLSSVEELAGMTILCSDKTGTLTLNKMMLQEDLPTFAPGVTKREVLKLAALAAKWWEPPKDALDTLVLNAVDLRELDAWEQTDYMPFDPTIKRTEATVRKKSTGESFKVSKGAPHVLLEMCDDKDKIRAAVDDKVLELAHRGIRSLAVARTKGGEDGPWEFQGIMTFLDPPRPDTKHTIDCANEFGVGVKMITGDHKAIAVETCKVLGMGTHVLGTESLPLMKAEDLEKAQTLGRDYGALCQSADGFAQVFPEHKYLIVEALRQQGFLVGMTGDGVNDAPALKRADVGIAVQGATNAAQAAADIVLTEPGLSTIVTAIVTARKIFQRMKNFVIYRVACTQQLLFFFFVSCVFYHPNERNDDWPNYFYIPVIALVTITILNDGTIISVAYDNVHASHLPEKWDLNILYIVSSSIGMTALMSSLILLSYALSSNDPTSQWASWGLPALSYGEIQCLMYLKISLSDYMSVFNSRTKGWMWSRAPSRVLVGACIFATSISTILSLYWPFGNGMQGISGDVALLCWLYVLFWAVLQDAAKVMTYSILHSLGYVESVDVIDEEALKQSREDFLAVSVRD</sequence>
<keyword evidence="20" id="KW-1185">Reference proteome</keyword>
<evidence type="ECO:0000313" key="19">
    <source>
        <dbReference type="EMBL" id="EEH56310.1"/>
    </source>
</evidence>
<organism evidence="20">
    <name type="scientific">Micromonas pusilla (strain CCMP1545)</name>
    <name type="common">Picoplanktonic green alga</name>
    <dbReference type="NCBI Taxonomy" id="564608"/>
    <lineage>
        <taxon>Eukaryota</taxon>
        <taxon>Viridiplantae</taxon>
        <taxon>Chlorophyta</taxon>
        <taxon>Mamiellophyceae</taxon>
        <taxon>Mamiellales</taxon>
        <taxon>Mamiellaceae</taxon>
        <taxon>Micromonas</taxon>
    </lineage>
</organism>
<dbReference type="GeneID" id="9684922"/>
<evidence type="ECO:0000256" key="6">
    <source>
        <dbReference type="ARBA" id="ARBA00022692"/>
    </source>
</evidence>
<proteinExistence type="inferred from homology"/>
<keyword evidence="9 16" id="KW-0067">ATP-binding</keyword>
<gene>
    <name evidence="19" type="ORF">MICPUCDRAFT_18050</name>
</gene>
<dbReference type="Gene3D" id="1.20.1110.10">
    <property type="entry name" value="Calcium-transporting ATPase, transmembrane domain"/>
    <property type="match status" value="1"/>
</dbReference>
<evidence type="ECO:0000256" key="14">
    <source>
        <dbReference type="ARBA" id="ARBA00048122"/>
    </source>
</evidence>
<dbReference type="InterPro" id="IPR006534">
    <property type="entry name" value="P-type_ATPase_IIIA"/>
</dbReference>
<evidence type="ECO:0000256" key="5">
    <source>
        <dbReference type="ARBA" id="ARBA00022553"/>
    </source>
</evidence>
<evidence type="ECO:0000256" key="12">
    <source>
        <dbReference type="ARBA" id="ARBA00022989"/>
    </source>
</evidence>
<feature type="compositionally biased region" description="Basic and acidic residues" evidence="17">
    <location>
        <begin position="1"/>
        <end position="14"/>
    </location>
</feature>
<dbReference type="PRINTS" id="PR00120">
    <property type="entry name" value="HATPASE"/>
</dbReference>
<dbReference type="InterPro" id="IPR044492">
    <property type="entry name" value="P_typ_ATPase_HD_dom"/>
</dbReference>
<keyword evidence="16" id="KW-0813">Transport</keyword>
<reference evidence="19 20" key="1">
    <citation type="journal article" date="2009" name="Science">
        <title>Green evolution and dynamic adaptations revealed by genomes of the marine picoeukaryotes Micromonas.</title>
        <authorList>
            <person name="Worden A.Z."/>
            <person name="Lee J.H."/>
            <person name="Mock T."/>
            <person name="Rouze P."/>
            <person name="Simmons M.P."/>
            <person name="Aerts A.L."/>
            <person name="Allen A.E."/>
            <person name="Cuvelier M.L."/>
            <person name="Derelle E."/>
            <person name="Everett M.V."/>
            <person name="Foulon E."/>
            <person name="Grimwood J."/>
            <person name="Gundlach H."/>
            <person name="Henrissat B."/>
            <person name="Napoli C."/>
            <person name="McDonald S.M."/>
            <person name="Parker M.S."/>
            <person name="Rombauts S."/>
            <person name="Salamov A."/>
            <person name="Von Dassow P."/>
            <person name="Badger J.H."/>
            <person name="Coutinho P.M."/>
            <person name="Demir E."/>
            <person name="Dubchak I."/>
            <person name="Gentemann C."/>
            <person name="Eikrem W."/>
            <person name="Gready J.E."/>
            <person name="John U."/>
            <person name="Lanier W."/>
            <person name="Lindquist E.A."/>
            <person name="Lucas S."/>
            <person name="Mayer K.F."/>
            <person name="Moreau H."/>
            <person name="Not F."/>
            <person name="Otillar R."/>
            <person name="Panaud O."/>
            <person name="Pangilinan J."/>
            <person name="Paulsen I."/>
            <person name="Piegu B."/>
            <person name="Poliakov A."/>
            <person name="Robbens S."/>
            <person name="Schmutz J."/>
            <person name="Toulza E."/>
            <person name="Wyss T."/>
            <person name="Zelensky A."/>
            <person name="Zhou K."/>
            <person name="Armbrust E.V."/>
            <person name="Bhattacharya D."/>
            <person name="Goodenough U.W."/>
            <person name="Van de Peer Y."/>
            <person name="Grigoriev I.V."/>
        </authorList>
    </citation>
    <scope>NUCLEOTIDE SEQUENCE [LARGE SCALE GENOMIC DNA]</scope>
    <source>
        <strain evidence="19 20">CCMP1545</strain>
    </source>
</reference>
<evidence type="ECO:0000256" key="7">
    <source>
        <dbReference type="ARBA" id="ARBA00022723"/>
    </source>
</evidence>
<evidence type="ECO:0000256" key="2">
    <source>
        <dbReference type="ARBA" id="ARBA00004141"/>
    </source>
</evidence>
<dbReference type="AlphaFoldDB" id="C1MUE1"/>
<dbReference type="InterPro" id="IPR023299">
    <property type="entry name" value="ATPase_P-typ_cyto_dom_N"/>
</dbReference>
<dbReference type="NCBIfam" id="TIGR01647">
    <property type="entry name" value="ATPase-IIIA_H"/>
    <property type="match status" value="1"/>
</dbReference>
<dbReference type="SFLD" id="SFLDS00003">
    <property type="entry name" value="Haloacid_Dehalogenase"/>
    <property type="match status" value="1"/>
</dbReference>
<dbReference type="SFLD" id="SFLDF00027">
    <property type="entry name" value="p-type_atpase"/>
    <property type="match status" value="1"/>
</dbReference>
<dbReference type="PANTHER" id="PTHR42861">
    <property type="entry name" value="CALCIUM-TRANSPORTING ATPASE"/>
    <property type="match status" value="1"/>
</dbReference>
<keyword evidence="5" id="KW-0597">Phosphoprotein</keyword>
<dbReference type="InterPro" id="IPR059000">
    <property type="entry name" value="ATPase_P-type_domA"/>
</dbReference>
<dbReference type="EMBL" id="GG663740">
    <property type="protein sequence ID" value="EEH56310.1"/>
    <property type="molecule type" value="Genomic_DNA"/>
</dbReference>
<dbReference type="PRINTS" id="PR00119">
    <property type="entry name" value="CATATPASE"/>
</dbReference>
<dbReference type="GO" id="GO:0008553">
    <property type="term" value="F:P-type proton-exporting transporter activity"/>
    <property type="evidence" value="ECO:0007669"/>
    <property type="project" value="UniProtKB-UniRule"/>
</dbReference>
<keyword evidence="10 16" id="KW-0460">Magnesium</keyword>
<keyword evidence="13 16" id="KW-0472">Membrane</keyword>
<dbReference type="GO" id="GO:0005886">
    <property type="term" value="C:plasma membrane"/>
    <property type="evidence" value="ECO:0007669"/>
    <property type="project" value="UniProtKB-SubCell"/>
</dbReference>
<feature type="transmembrane region" description="Helical" evidence="16">
    <location>
        <begin position="265"/>
        <end position="289"/>
    </location>
</feature>
<dbReference type="Gene3D" id="2.70.150.10">
    <property type="entry name" value="Calcium-transporting ATPase, cytoplasmic transduction domain A"/>
    <property type="match status" value="1"/>
</dbReference>
<dbReference type="KEGG" id="mpp:MICPUCDRAFT_18050"/>
<dbReference type="InterPro" id="IPR023298">
    <property type="entry name" value="ATPase_P-typ_TM_dom_sf"/>
</dbReference>
<dbReference type="GO" id="GO:0005524">
    <property type="term" value="F:ATP binding"/>
    <property type="evidence" value="ECO:0007669"/>
    <property type="project" value="UniProtKB-UniRule"/>
</dbReference>
<dbReference type="SUPFAM" id="SSF56784">
    <property type="entry name" value="HAD-like"/>
    <property type="match status" value="1"/>
</dbReference>
<dbReference type="SFLD" id="SFLDG00002">
    <property type="entry name" value="C1.7:_P-type_atpase_like"/>
    <property type="match status" value="1"/>
</dbReference>
<dbReference type="Pfam" id="PF00122">
    <property type="entry name" value="E1-E2_ATPase"/>
    <property type="match status" value="1"/>
</dbReference>
<dbReference type="SUPFAM" id="SSF81660">
    <property type="entry name" value="Metal cation-transporting ATPase, ATP-binding domain N"/>
    <property type="match status" value="1"/>
</dbReference>
<evidence type="ECO:0000256" key="17">
    <source>
        <dbReference type="SAM" id="MobiDB-lite"/>
    </source>
</evidence>
<dbReference type="NCBIfam" id="TIGR01494">
    <property type="entry name" value="ATPase_P-type"/>
    <property type="match status" value="2"/>
</dbReference>
<dbReference type="FunFam" id="2.70.150.10:FF:000042">
    <property type="entry name" value="Plasma membrane ATPase"/>
    <property type="match status" value="1"/>
</dbReference>
<dbReference type="STRING" id="564608.C1MUE1"/>